<dbReference type="InterPro" id="IPR003593">
    <property type="entry name" value="AAA+_ATPase"/>
</dbReference>
<dbReference type="RefSeq" id="WP_344540176.1">
    <property type="nucleotide sequence ID" value="NZ_BAAATD010000002.1"/>
</dbReference>
<dbReference type="GO" id="GO:0005524">
    <property type="term" value="F:ATP binding"/>
    <property type="evidence" value="ECO:0007669"/>
    <property type="project" value="UniProtKB-KW"/>
</dbReference>
<dbReference type="InterPro" id="IPR032823">
    <property type="entry name" value="BCA_ABC_TP_C"/>
</dbReference>
<gene>
    <name evidence="5" type="ORF">GCM10010411_21900</name>
</gene>
<keyword evidence="3 5" id="KW-0067">ATP-binding</keyword>
<reference evidence="5 6" key="1">
    <citation type="journal article" date="2019" name="Int. J. Syst. Evol. Microbiol.">
        <title>The Global Catalogue of Microorganisms (GCM) 10K type strain sequencing project: providing services to taxonomists for standard genome sequencing and annotation.</title>
        <authorList>
            <consortium name="The Broad Institute Genomics Platform"/>
            <consortium name="The Broad Institute Genome Sequencing Center for Infectious Disease"/>
            <person name="Wu L."/>
            <person name="Ma J."/>
        </authorList>
    </citation>
    <scope>NUCLEOTIDE SEQUENCE [LARGE SCALE GENOMIC DNA]</scope>
    <source>
        <strain evidence="5 6">JCM 6833</strain>
    </source>
</reference>
<protein>
    <submittedName>
        <fullName evidence="5">ABC transporter ATP-binding protein</fullName>
    </submittedName>
</protein>
<evidence type="ECO:0000313" key="6">
    <source>
        <dbReference type="Proteomes" id="UP001501509"/>
    </source>
</evidence>
<organism evidence="5 6">
    <name type="scientific">Actinomadura fulvescens</name>
    <dbReference type="NCBI Taxonomy" id="46160"/>
    <lineage>
        <taxon>Bacteria</taxon>
        <taxon>Bacillati</taxon>
        <taxon>Actinomycetota</taxon>
        <taxon>Actinomycetes</taxon>
        <taxon>Streptosporangiales</taxon>
        <taxon>Thermomonosporaceae</taxon>
        <taxon>Actinomadura</taxon>
    </lineage>
</organism>
<dbReference type="InterPro" id="IPR051120">
    <property type="entry name" value="ABC_AA/LPS_Transport"/>
</dbReference>
<feature type="domain" description="ABC transporter" evidence="4">
    <location>
        <begin position="21"/>
        <end position="269"/>
    </location>
</feature>
<dbReference type="PANTHER" id="PTHR45772:SF1">
    <property type="entry name" value="ABC TRANSPORTER ATP-BINDING PROTEIN"/>
    <property type="match status" value="1"/>
</dbReference>
<dbReference type="PANTHER" id="PTHR45772">
    <property type="entry name" value="CONSERVED COMPONENT OF ABC TRANSPORTER FOR NATURAL AMINO ACIDS-RELATED"/>
    <property type="match status" value="1"/>
</dbReference>
<dbReference type="EMBL" id="BAAATD010000002">
    <property type="protein sequence ID" value="GAA2588660.1"/>
    <property type="molecule type" value="Genomic_DNA"/>
</dbReference>
<proteinExistence type="predicted"/>
<dbReference type="CDD" id="cd03219">
    <property type="entry name" value="ABC_Mj1267_LivG_branched"/>
    <property type="match status" value="1"/>
</dbReference>
<evidence type="ECO:0000259" key="4">
    <source>
        <dbReference type="PROSITE" id="PS50893"/>
    </source>
</evidence>
<dbReference type="PROSITE" id="PS50893">
    <property type="entry name" value="ABC_TRANSPORTER_2"/>
    <property type="match status" value="1"/>
</dbReference>
<evidence type="ECO:0000313" key="5">
    <source>
        <dbReference type="EMBL" id="GAA2588660.1"/>
    </source>
</evidence>
<dbReference type="InterPro" id="IPR003439">
    <property type="entry name" value="ABC_transporter-like_ATP-bd"/>
</dbReference>
<dbReference type="SMART" id="SM00382">
    <property type="entry name" value="AAA"/>
    <property type="match status" value="1"/>
</dbReference>
<dbReference type="SUPFAM" id="SSF52540">
    <property type="entry name" value="P-loop containing nucleoside triphosphate hydrolases"/>
    <property type="match status" value="1"/>
</dbReference>
<keyword evidence="2" id="KW-0547">Nucleotide-binding</keyword>
<comment type="caution">
    <text evidence="5">The sequence shown here is derived from an EMBL/GenBank/DDBJ whole genome shotgun (WGS) entry which is preliminary data.</text>
</comment>
<dbReference type="Pfam" id="PF12399">
    <property type="entry name" value="BCA_ABC_TP_C"/>
    <property type="match status" value="1"/>
</dbReference>
<dbReference type="Proteomes" id="UP001501509">
    <property type="component" value="Unassembled WGS sequence"/>
</dbReference>
<name>A0ABN3PJ17_9ACTN</name>
<dbReference type="Pfam" id="PF00005">
    <property type="entry name" value="ABC_tran"/>
    <property type="match status" value="1"/>
</dbReference>
<dbReference type="Gene3D" id="3.40.50.300">
    <property type="entry name" value="P-loop containing nucleotide triphosphate hydrolases"/>
    <property type="match status" value="1"/>
</dbReference>
<evidence type="ECO:0000256" key="3">
    <source>
        <dbReference type="ARBA" id="ARBA00022840"/>
    </source>
</evidence>
<evidence type="ECO:0000256" key="2">
    <source>
        <dbReference type="ARBA" id="ARBA00022741"/>
    </source>
</evidence>
<sequence length="271" mass="29311">MTEDAPIVEGAAVVPEGAAILELAGVRLSFAGVTAIDGVSFGVAPDELFAVIGPNGAGKTSIFNVISGVYRPQQGRVTFDGADLPGRRPHEIAGLGIARTFQNVELFANLTVLDNLMLGRHQQLRYGALAGMAWLGRARRAELAARLAVEDIIDFLELEQWRRHTVGLLPYGVQKRVELGRALAQEPKLLLLDEPVAGMNLEETEDMARYILDIREELGIPMILVEHDMGLVMDLADRVLVVDFGVPIALGAPADIRTDPEVIRAYLGEAS</sequence>
<accession>A0ABN3PJ17</accession>
<evidence type="ECO:0000256" key="1">
    <source>
        <dbReference type="ARBA" id="ARBA00022448"/>
    </source>
</evidence>
<keyword evidence="1" id="KW-0813">Transport</keyword>
<dbReference type="InterPro" id="IPR027417">
    <property type="entry name" value="P-loop_NTPase"/>
</dbReference>
<keyword evidence="6" id="KW-1185">Reference proteome</keyword>